<evidence type="ECO:0000313" key="11">
    <source>
        <dbReference type="Proteomes" id="UP000292702"/>
    </source>
</evidence>
<feature type="signal peptide" evidence="7">
    <location>
        <begin position="1"/>
        <end position="23"/>
    </location>
</feature>
<comment type="caution">
    <text evidence="10">The sequence shown here is derived from an EMBL/GenBank/DDBJ whole genome shotgun (WGS) entry which is preliminary data.</text>
</comment>
<keyword evidence="11" id="KW-1185">Reference proteome</keyword>
<dbReference type="Pfam" id="PF05922">
    <property type="entry name" value="Inhibitor_I9"/>
    <property type="match status" value="1"/>
</dbReference>
<dbReference type="PANTHER" id="PTHR43806:SF11">
    <property type="entry name" value="CEREVISIN-RELATED"/>
    <property type="match status" value="1"/>
</dbReference>
<dbReference type="GO" id="GO:0004252">
    <property type="term" value="F:serine-type endopeptidase activity"/>
    <property type="evidence" value="ECO:0007669"/>
    <property type="project" value="UniProtKB-UniRule"/>
</dbReference>
<keyword evidence="7" id="KW-0732">Signal</keyword>
<dbReference type="InterPro" id="IPR023828">
    <property type="entry name" value="Peptidase_S8_Ser-AS"/>
</dbReference>
<feature type="domain" description="Inhibitor I9" evidence="9">
    <location>
        <begin position="58"/>
        <end position="138"/>
    </location>
</feature>
<feature type="domain" description="Peptidase S8/S53" evidence="8">
    <location>
        <begin position="182"/>
        <end position="418"/>
    </location>
</feature>
<dbReference type="InterPro" id="IPR023827">
    <property type="entry name" value="Peptidase_S8_Asp-AS"/>
</dbReference>
<dbReference type="Pfam" id="PF00082">
    <property type="entry name" value="Peptidase_S8"/>
    <property type="match status" value="1"/>
</dbReference>
<feature type="active site" description="Charge relay system" evidence="5">
    <location>
        <position position="191"/>
    </location>
</feature>
<dbReference type="InterPro" id="IPR050131">
    <property type="entry name" value="Peptidase_S8_subtilisin-like"/>
</dbReference>
<evidence type="ECO:0000256" key="4">
    <source>
        <dbReference type="ARBA" id="ARBA00022825"/>
    </source>
</evidence>
<dbReference type="Proteomes" id="UP000292702">
    <property type="component" value="Unassembled WGS sequence"/>
</dbReference>
<evidence type="ECO:0000256" key="6">
    <source>
        <dbReference type="RuleBase" id="RU003355"/>
    </source>
</evidence>
<dbReference type="InterPro" id="IPR034193">
    <property type="entry name" value="PCSK9_ProteinaseK-like"/>
</dbReference>
<dbReference type="CDD" id="cd04077">
    <property type="entry name" value="Peptidases_S8_PCSK9_ProteinaseK_like"/>
    <property type="match status" value="1"/>
</dbReference>
<dbReference type="PANTHER" id="PTHR43806">
    <property type="entry name" value="PEPTIDASE S8"/>
    <property type="match status" value="1"/>
</dbReference>
<dbReference type="OrthoDB" id="206201at2759"/>
<protein>
    <submittedName>
        <fullName evidence="10">Serine protease</fullName>
    </submittedName>
</protein>
<keyword evidence="4 5" id="KW-0720">Serine protease</keyword>
<evidence type="ECO:0000313" key="10">
    <source>
        <dbReference type="EMBL" id="TCD69427.1"/>
    </source>
</evidence>
<evidence type="ECO:0000256" key="5">
    <source>
        <dbReference type="PROSITE-ProRule" id="PRU01240"/>
    </source>
</evidence>
<dbReference type="STRING" id="92696.A0A4V2MXB0"/>
<dbReference type="PRINTS" id="PR00723">
    <property type="entry name" value="SUBTILISIN"/>
</dbReference>
<dbReference type="SUPFAM" id="SSF52743">
    <property type="entry name" value="Subtilisin-like"/>
    <property type="match status" value="1"/>
</dbReference>
<dbReference type="InterPro" id="IPR036852">
    <property type="entry name" value="Peptidase_S8/S53_dom_sf"/>
</dbReference>
<feature type="active site" description="Charge relay system" evidence="5">
    <location>
        <position position="393"/>
    </location>
</feature>
<dbReference type="GO" id="GO:0005615">
    <property type="term" value="C:extracellular space"/>
    <property type="evidence" value="ECO:0007669"/>
    <property type="project" value="TreeGrafter"/>
</dbReference>
<dbReference type="Gene3D" id="3.40.50.200">
    <property type="entry name" value="Peptidase S8/S53 domain"/>
    <property type="match status" value="1"/>
</dbReference>
<dbReference type="PROSITE" id="PS00137">
    <property type="entry name" value="SUBTILASE_HIS"/>
    <property type="match status" value="1"/>
</dbReference>
<evidence type="ECO:0000259" key="9">
    <source>
        <dbReference type="Pfam" id="PF05922"/>
    </source>
</evidence>
<dbReference type="InterPro" id="IPR010259">
    <property type="entry name" value="S8pro/Inhibitor_I9"/>
</dbReference>
<keyword evidence="2 5" id="KW-0645">Protease</keyword>
<dbReference type="PROSITE" id="PS00138">
    <property type="entry name" value="SUBTILASE_SER"/>
    <property type="match status" value="1"/>
</dbReference>
<dbReference type="FunFam" id="3.40.50.200:FF:000007">
    <property type="entry name" value="Subtilisin-like serine protease"/>
    <property type="match status" value="1"/>
</dbReference>
<feature type="chain" id="PRO_5020949086" evidence="7">
    <location>
        <begin position="24"/>
        <end position="517"/>
    </location>
</feature>
<dbReference type="GO" id="GO:0006508">
    <property type="term" value="P:proteolysis"/>
    <property type="evidence" value="ECO:0007669"/>
    <property type="project" value="UniProtKB-KW"/>
</dbReference>
<dbReference type="InterPro" id="IPR037045">
    <property type="entry name" value="S8pro/Inhibitor_I9_sf"/>
</dbReference>
<sequence length="517" mass="54296">MAPRAHAYLAIVAAVVLAPVAQASPLSTSHSAAREERPIFSVAPLVFDHHPHGTVNNSYMVVFKDDINPALMDNHFNFLQMAHDESPSLGNELAAGLNHVYDGHVKGYSGHFSKQTVDRIRMMPEVAFVEQDQIVRTQDEIPLEAESLDTQRGAPWGLARISHRAKLAFSTFTKYEYERQGGEGVDVYVIDTGINVGHKEFAGRAKWGKTIPQNDVDDDNNGHGTHCAGTIASNKYGVAKGAHVVAVKVLGSNGSGTMSDVVAGVEFAAKAAAANMEAAKQEFAATGRTAHKGSVANMSLGGGKSQILDRAVNAAVDNGMHFAVAAGNDNRDACSYSPAAAENAVTVGASTLGDIRAYFSNYGKCVDVFAPGLNILSTYIGSTTATTTMSGTSMASPHTAGLLAYLLSLYGTETFSPSVTPDLLPPHSASSQSPASPSFNQMYSLAHAALPSWAAAFLPPPRLLAEVAAPTPKEPATLTPKQLKKALLELATRGALTDALPSGTPNLLIFNNATGSA</sequence>
<proteinExistence type="inferred from homology"/>
<dbReference type="PROSITE" id="PS00136">
    <property type="entry name" value="SUBTILASE_ASP"/>
    <property type="match status" value="1"/>
</dbReference>
<dbReference type="InterPro" id="IPR000209">
    <property type="entry name" value="Peptidase_S8/S53_dom"/>
</dbReference>
<evidence type="ECO:0000256" key="3">
    <source>
        <dbReference type="ARBA" id="ARBA00022801"/>
    </source>
</evidence>
<evidence type="ECO:0000256" key="1">
    <source>
        <dbReference type="ARBA" id="ARBA00011073"/>
    </source>
</evidence>
<accession>A0A4V2MXB0</accession>
<evidence type="ECO:0000259" key="8">
    <source>
        <dbReference type="Pfam" id="PF00082"/>
    </source>
</evidence>
<dbReference type="InterPro" id="IPR015500">
    <property type="entry name" value="Peptidase_S8_subtilisin-rel"/>
</dbReference>
<evidence type="ECO:0000256" key="2">
    <source>
        <dbReference type="ARBA" id="ARBA00022670"/>
    </source>
</evidence>
<name>A0A4V2MXB0_9APHY</name>
<reference evidence="10 11" key="1">
    <citation type="submission" date="2018-11" db="EMBL/GenBank/DDBJ databases">
        <title>Genome assembly of Steccherinum ochraceum LE-BIN_3174, the white-rot fungus of the Steccherinaceae family (The Residual Polyporoid clade, Polyporales, Basidiomycota).</title>
        <authorList>
            <person name="Fedorova T.V."/>
            <person name="Glazunova O.A."/>
            <person name="Landesman E.O."/>
            <person name="Moiseenko K.V."/>
            <person name="Psurtseva N.V."/>
            <person name="Savinova O.S."/>
            <person name="Shakhova N.V."/>
            <person name="Tyazhelova T.V."/>
            <person name="Vasina D.V."/>
        </authorList>
    </citation>
    <scope>NUCLEOTIDE SEQUENCE [LARGE SCALE GENOMIC DNA]</scope>
    <source>
        <strain evidence="10 11">LE-BIN_3174</strain>
    </source>
</reference>
<dbReference type="Gene3D" id="3.30.70.80">
    <property type="entry name" value="Peptidase S8 propeptide/proteinase inhibitor I9"/>
    <property type="match status" value="1"/>
</dbReference>
<dbReference type="EMBL" id="RWJN01000042">
    <property type="protein sequence ID" value="TCD69427.1"/>
    <property type="molecule type" value="Genomic_DNA"/>
</dbReference>
<keyword evidence="3 5" id="KW-0378">Hydrolase</keyword>
<dbReference type="PROSITE" id="PS51892">
    <property type="entry name" value="SUBTILASE"/>
    <property type="match status" value="1"/>
</dbReference>
<organism evidence="10 11">
    <name type="scientific">Steccherinum ochraceum</name>
    <dbReference type="NCBI Taxonomy" id="92696"/>
    <lineage>
        <taxon>Eukaryota</taxon>
        <taxon>Fungi</taxon>
        <taxon>Dikarya</taxon>
        <taxon>Basidiomycota</taxon>
        <taxon>Agaricomycotina</taxon>
        <taxon>Agaricomycetes</taxon>
        <taxon>Polyporales</taxon>
        <taxon>Steccherinaceae</taxon>
        <taxon>Steccherinum</taxon>
    </lineage>
</organism>
<evidence type="ECO:0000256" key="7">
    <source>
        <dbReference type="SAM" id="SignalP"/>
    </source>
</evidence>
<dbReference type="SUPFAM" id="SSF54897">
    <property type="entry name" value="Protease propeptides/inhibitors"/>
    <property type="match status" value="1"/>
</dbReference>
<dbReference type="InterPro" id="IPR022398">
    <property type="entry name" value="Peptidase_S8_His-AS"/>
</dbReference>
<gene>
    <name evidence="10" type="primary">SUB8</name>
    <name evidence="10" type="ORF">EIP91_007774</name>
</gene>
<dbReference type="AlphaFoldDB" id="A0A4V2MXB0"/>
<feature type="active site" description="Charge relay system" evidence="5">
    <location>
        <position position="223"/>
    </location>
</feature>
<comment type="similarity">
    <text evidence="1 5 6">Belongs to the peptidase S8 family.</text>
</comment>